<comment type="caution">
    <text evidence="1">The sequence shown here is derived from an EMBL/GenBank/DDBJ whole genome shotgun (WGS) entry which is preliminary data.</text>
</comment>
<evidence type="ECO:0000313" key="1">
    <source>
        <dbReference type="EMBL" id="KMW58268.1"/>
    </source>
</evidence>
<dbReference type="Proteomes" id="UP000037178">
    <property type="component" value="Unassembled WGS sequence"/>
</dbReference>
<dbReference type="PATRIC" id="fig|1675527.3.peg.3387"/>
<gene>
    <name evidence="1" type="ORF">AIOL_003239</name>
</gene>
<evidence type="ECO:0000313" key="2">
    <source>
        <dbReference type="Proteomes" id="UP000037178"/>
    </source>
</evidence>
<keyword evidence="2" id="KW-1185">Reference proteome</keyword>
<dbReference type="EMBL" id="LFTY01000002">
    <property type="protein sequence ID" value="KMW58268.1"/>
    <property type="molecule type" value="Genomic_DNA"/>
</dbReference>
<proteinExistence type="predicted"/>
<dbReference type="AlphaFoldDB" id="A0A0J9GXR3"/>
<organism evidence="1 2">
    <name type="scientific">Candidatus Rhodobacter oscarellae</name>
    <dbReference type="NCBI Taxonomy" id="1675527"/>
    <lineage>
        <taxon>Bacteria</taxon>
        <taxon>Pseudomonadati</taxon>
        <taxon>Pseudomonadota</taxon>
        <taxon>Alphaproteobacteria</taxon>
        <taxon>Rhodobacterales</taxon>
        <taxon>Rhodobacter group</taxon>
        <taxon>Rhodobacter</taxon>
    </lineage>
</organism>
<sequence>MTFEERYNFSDTGGTLASQSTLRFLELDKIKAIAAKCGLELSETFGNWKRERLGDESPEIIIQLMKAA</sequence>
<reference evidence="1 2" key="1">
    <citation type="submission" date="2015-06" db="EMBL/GenBank/DDBJ databases">
        <title>Draft genome sequence of an Alphaproteobacteria species associated to the Mediterranean sponge Oscarella lobularis.</title>
        <authorList>
            <person name="Jourda C."/>
            <person name="Santini S."/>
            <person name="Claverie J.-M."/>
        </authorList>
    </citation>
    <scope>NUCLEOTIDE SEQUENCE [LARGE SCALE GENOMIC DNA]</scope>
    <source>
        <strain evidence="1">IGS</strain>
    </source>
</reference>
<protein>
    <submittedName>
        <fullName evidence="1">Uncharacterized protein</fullName>
    </submittedName>
</protein>
<accession>A0A0J9GXR3</accession>
<name>A0A0J9GXR3_9RHOB</name>